<dbReference type="EC" id="3.1.1.96" evidence="2"/>
<dbReference type="NCBIfam" id="TIGR00256">
    <property type="entry name" value="D-aminoacyl-tRNA deacylase"/>
    <property type="match status" value="1"/>
</dbReference>
<dbReference type="GO" id="GO:0005737">
    <property type="term" value="C:cytoplasm"/>
    <property type="evidence" value="ECO:0007669"/>
    <property type="project" value="UniProtKB-SubCell"/>
</dbReference>
<dbReference type="PANTHER" id="PTHR10472">
    <property type="entry name" value="D-TYROSYL-TRNA TYR DEACYLASE"/>
    <property type="match status" value="1"/>
</dbReference>
<dbReference type="GO" id="GO:0019478">
    <property type="term" value="P:D-amino acid catabolic process"/>
    <property type="evidence" value="ECO:0007669"/>
    <property type="project" value="UniProtKB-UniRule"/>
</dbReference>
<comment type="similarity">
    <text evidence="1 2">Belongs to the DTD family.</text>
</comment>
<comment type="catalytic activity">
    <reaction evidence="2">
        <text>a D-aminoacyl-tRNA + H2O = a tRNA + a D-alpha-amino acid + H(+)</text>
        <dbReference type="Rhea" id="RHEA:13953"/>
        <dbReference type="Rhea" id="RHEA-COMP:10123"/>
        <dbReference type="Rhea" id="RHEA-COMP:10124"/>
        <dbReference type="ChEBI" id="CHEBI:15377"/>
        <dbReference type="ChEBI" id="CHEBI:15378"/>
        <dbReference type="ChEBI" id="CHEBI:59871"/>
        <dbReference type="ChEBI" id="CHEBI:78442"/>
        <dbReference type="ChEBI" id="CHEBI:79333"/>
        <dbReference type="EC" id="3.1.1.96"/>
    </reaction>
</comment>
<dbReference type="GO" id="GO:0051500">
    <property type="term" value="F:D-tyrosyl-tRNA(Tyr) deacylase activity"/>
    <property type="evidence" value="ECO:0007669"/>
    <property type="project" value="TreeGrafter"/>
</dbReference>
<dbReference type="Proteomes" id="UP000242447">
    <property type="component" value="Chromosome"/>
</dbReference>
<dbReference type="EMBL" id="CP019937">
    <property type="protein sequence ID" value="ARO15086.1"/>
    <property type="molecule type" value="Genomic_DNA"/>
</dbReference>
<evidence type="ECO:0000313" key="3">
    <source>
        <dbReference type="EMBL" id="ARO15086.1"/>
    </source>
</evidence>
<comment type="function">
    <text evidence="2">An aminoacyl-tRNA editing enzyme that deacylates mischarged D-aminoacyl-tRNAs. Also deacylates mischarged glycyl-tRNA(Ala), protecting cells against glycine mischarging by AlaRS. Acts via tRNA-based rather than protein-based catalysis; rejects L-amino acids rather than detecting D-amino acids in the active site. By recycling D-aminoacyl-tRNA to D-amino acids and free tRNA molecules, this enzyme counteracts the toxicity associated with the formation of D-aminoacyl-tRNA entities in vivo and helps enforce protein L-homochirality.</text>
</comment>
<dbReference type="InterPro" id="IPR003732">
    <property type="entry name" value="Daa-tRNA_deacyls_DTD"/>
</dbReference>
<dbReference type="GO" id="GO:0106026">
    <property type="term" value="F:Gly-tRNA(Ala) deacylase activity"/>
    <property type="evidence" value="ECO:0007669"/>
    <property type="project" value="UniProtKB-UniRule"/>
</dbReference>
<comment type="catalytic activity">
    <reaction evidence="2">
        <text>glycyl-tRNA(Ala) + H2O = tRNA(Ala) + glycine + H(+)</text>
        <dbReference type="Rhea" id="RHEA:53744"/>
        <dbReference type="Rhea" id="RHEA-COMP:9657"/>
        <dbReference type="Rhea" id="RHEA-COMP:13640"/>
        <dbReference type="ChEBI" id="CHEBI:15377"/>
        <dbReference type="ChEBI" id="CHEBI:15378"/>
        <dbReference type="ChEBI" id="CHEBI:57305"/>
        <dbReference type="ChEBI" id="CHEBI:78442"/>
        <dbReference type="ChEBI" id="CHEBI:78522"/>
    </reaction>
</comment>
<dbReference type="InterPro" id="IPR023509">
    <property type="entry name" value="DTD-like_sf"/>
</dbReference>
<dbReference type="Gene3D" id="3.50.80.10">
    <property type="entry name" value="D-tyrosyl-tRNA(Tyr) deacylase"/>
    <property type="match status" value="1"/>
</dbReference>
<dbReference type="PANTHER" id="PTHR10472:SF5">
    <property type="entry name" value="D-AMINOACYL-TRNA DEACYLASE 1"/>
    <property type="match status" value="1"/>
</dbReference>
<accession>A0A1W6P0P6</accession>
<organism evidence="3 4">
    <name type="scientific">Ketogulonicigenium robustum</name>
    <dbReference type="NCBI Taxonomy" id="92947"/>
    <lineage>
        <taxon>Bacteria</taxon>
        <taxon>Pseudomonadati</taxon>
        <taxon>Pseudomonadota</taxon>
        <taxon>Alphaproteobacteria</taxon>
        <taxon>Rhodobacterales</taxon>
        <taxon>Roseobacteraceae</taxon>
        <taxon>Ketogulonicigenium</taxon>
    </lineage>
</organism>
<evidence type="ECO:0000256" key="1">
    <source>
        <dbReference type="ARBA" id="ARBA00009673"/>
    </source>
</evidence>
<dbReference type="CDD" id="cd00563">
    <property type="entry name" value="Dtyr_deacylase"/>
    <property type="match status" value="1"/>
</dbReference>
<comment type="subunit">
    <text evidence="2">Homodimer.</text>
</comment>
<dbReference type="HAMAP" id="MF_00518">
    <property type="entry name" value="Deacylase_Dtd"/>
    <property type="match status" value="1"/>
</dbReference>
<comment type="domain">
    <text evidence="2">A Gly-cisPro motif from one monomer fits into the active site of the other monomer to allow specific chiral rejection of L-amino acids.</text>
</comment>
<dbReference type="AlphaFoldDB" id="A0A1W6P0P6"/>
<comment type="subcellular location">
    <subcellularLocation>
        <location evidence="2">Cytoplasm</location>
    </subcellularLocation>
</comment>
<reference evidence="3 4" key="1">
    <citation type="submission" date="2017-02" db="EMBL/GenBank/DDBJ databases">
        <title>Ketogulonicigenium robustum SPU B003 Genome sequencing and assembly.</title>
        <authorList>
            <person name="Li Y."/>
            <person name="Liu L."/>
            <person name="Wang C."/>
            <person name="Zhang M."/>
            <person name="Zhang T."/>
            <person name="Zhang Y."/>
        </authorList>
    </citation>
    <scope>NUCLEOTIDE SEQUENCE [LARGE SCALE GENOMIC DNA]</scope>
    <source>
        <strain evidence="3 4">SPU_B003</strain>
    </source>
</reference>
<gene>
    <name evidence="2 3" type="primary">dtd</name>
    <name evidence="3" type="ORF">BVG79_01742</name>
</gene>
<protein>
    <recommendedName>
        <fullName evidence="2">D-aminoacyl-tRNA deacylase</fullName>
        <shortName evidence="2">DTD</shortName>
        <ecNumber evidence="2">3.1.1.96</ecNumber>
    </recommendedName>
    <alternativeName>
        <fullName evidence="2">Gly-tRNA(Ala) deacylase</fullName>
        <ecNumber evidence="2">3.1.1.-</ecNumber>
    </alternativeName>
</protein>
<dbReference type="FunFam" id="3.50.80.10:FF:000001">
    <property type="entry name" value="D-aminoacyl-tRNA deacylase"/>
    <property type="match status" value="1"/>
</dbReference>
<dbReference type="STRING" id="92947.BVG79_01742"/>
<dbReference type="SUPFAM" id="SSF69500">
    <property type="entry name" value="DTD-like"/>
    <property type="match status" value="1"/>
</dbReference>
<dbReference type="GO" id="GO:0043908">
    <property type="term" value="F:Ser(Gly)-tRNA(Ala) hydrolase activity"/>
    <property type="evidence" value="ECO:0007669"/>
    <property type="project" value="UniProtKB-UniRule"/>
</dbReference>
<proteinExistence type="inferred from homology"/>
<name>A0A1W6P0P6_9RHOB</name>
<keyword evidence="2" id="KW-0694">RNA-binding</keyword>
<feature type="short sequence motif" description="Gly-cisPro motif, important for rejection of L-amino acids" evidence="2">
    <location>
        <begin position="137"/>
        <end position="138"/>
    </location>
</feature>
<dbReference type="Pfam" id="PF02580">
    <property type="entry name" value="Tyr_Deacylase"/>
    <property type="match status" value="1"/>
</dbReference>
<keyword evidence="2 3" id="KW-0378">Hydrolase</keyword>
<dbReference type="EC" id="3.1.1.-" evidence="2"/>
<keyword evidence="2" id="KW-0963">Cytoplasm</keyword>
<evidence type="ECO:0000256" key="2">
    <source>
        <dbReference type="HAMAP-Rule" id="MF_00518"/>
    </source>
</evidence>
<evidence type="ECO:0000313" key="4">
    <source>
        <dbReference type="Proteomes" id="UP000242447"/>
    </source>
</evidence>
<keyword evidence="4" id="KW-1185">Reference proteome</keyword>
<dbReference type="GO" id="GO:0000049">
    <property type="term" value="F:tRNA binding"/>
    <property type="evidence" value="ECO:0007669"/>
    <property type="project" value="UniProtKB-UniRule"/>
</dbReference>
<dbReference type="RefSeq" id="WP_085786528.1">
    <property type="nucleotide sequence ID" value="NZ_CP019937.1"/>
</dbReference>
<keyword evidence="2" id="KW-0820">tRNA-binding</keyword>
<dbReference type="KEGG" id="kro:BVG79_01742"/>
<sequence length="145" mass="15087">MRAVIQRVSAASVSVDGSVIGQIEAGLLILVCAMKGDDDTAPARLAAKISRLRVFRDDAGKMNLSLADTGGAALIVSQFTLAANTAKGNRPGFSDAAPPERGNALYESFVTACRALQIPCATGQFGADMQVSLTNDGPVTFWVEV</sequence>
<dbReference type="OrthoDB" id="9801395at2"/>